<reference evidence="6 7" key="1">
    <citation type="submission" date="2018-05" db="EMBL/GenBank/DDBJ databases">
        <title>Genomic Encyclopedia of Type Strains, Phase IV (KMG-V): Genome sequencing to study the core and pangenomes of soil and plant-associated prokaryotes.</title>
        <authorList>
            <person name="Whitman W."/>
        </authorList>
    </citation>
    <scope>NUCLEOTIDE SEQUENCE [LARGE SCALE GENOMIC DNA]</scope>
    <source>
        <strain evidence="6 7">SLV-132</strain>
    </source>
</reference>
<evidence type="ECO:0000313" key="7">
    <source>
        <dbReference type="Proteomes" id="UP000245754"/>
    </source>
</evidence>
<dbReference type="Gene3D" id="3.40.190.10">
    <property type="entry name" value="Periplasmic binding protein-like II"/>
    <property type="match status" value="2"/>
</dbReference>
<feature type="domain" description="Solute-binding protein family 3/N-terminal" evidence="5">
    <location>
        <begin position="61"/>
        <end position="292"/>
    </location>
</feature>
<keyword evidence="3 4" id="KW-0732">Signal</keyword>
<protein>
    <submittedName>
        <fullName evidence="6">Amino acid ABC transporter substrate-binding protein (PAAT family)</fullName>
    </submittedName>
</protein>
<dbReference type="PANTHER" id="PTHR30085">
    <property type="entry name" value="AMINO ACID ABC TRANSPORTER PERMEASE"/>
    <property type="match status" value="1"/>
</dbReference>
<keyword evidence="2" id="KW-0813">Transport</keyword>
<comment type="similarity">
    <text evidence="1">Belongs to the bacterial solute-binding protein 3 family.</text>
</comment>
<gene>
    <name evidence="6" type="ORF">C7419_1011975</name>
</gene>
<feature type="signal peptide" evidence="4">
    <location>
        <begin position="1"/>
        <end position="24"/>
    </location>
</feature>
<evidence type="ECO:0000256" key="2">
    <source>
        <dbReference type="ARBA" id="ARBA00022448"/>
    </source>
</evidence>
<evidence type="ECO:0000313" key="6">
    <source>
        <dbReference type="EMBL" id="PWK38086.1"/>
    </source>
</evidence>
<dbReference type="AlphaFoldDB" id="A0A316F0R8"/>
<proteinExistence type="inferred from homology"/>
<dbReference type="SMART" id="SM00062">
    <property type="entry name" value="PBPb"/>
    <property type="match status" value="1"/>
</dbReference>
<dbReference type="PANTHER" id="PTHR30085:SF2">
    <property type="entry name" value="GLUTAMATE_ASPARTATE IMPORT SOLUTE-BINDING PROTEIN"/>
    <property type="match status" value="1"/>
</dbReference>
<feature type="chain" id="PRO_5016316449" evidence="4">
    <location>
        <begin position="25"/>
        <end position="321"/>
    </location>
</feature>
<dbReference type="InterPro" id="IPR051455">
    <property type="entry name" value="Bact_solute-bind_prot3"/>
</dbReference>
<dbReference type="CDD" id="cd13688">
    <property type="entry name" value="PBP2_GltI_DEBP"/>
    <property type="match status" value="1"/>
</dbReference>
<dbReference type="EMBL" id="QGGT01000001">
    <property type="protein sequence ID" value="PWK38086.1"/>
    <property type="molecule type" value="Genomic_DNA"/>
</dbReference>
<dbReference type="Pfam" id="PF00497">
    <property type="entry name" value="SBP_bac_3"/>
    <property type="match status" value="1"/>
</dbReference>
<comment type="caution">
    <text evidence="6">The sequence shown here is derived from an EMBL/GenBank/DDBJ whole genome shotgun (WGS) entry which is preliminary data.</text>
</comment>
<dbReference type="Proteomes" id="UP000245754">
    <property type="component" value="Unassembled WGS sequence"/>
</dbReference>
<keyword evidence="7" id="KW-1185">Reference proteome</keyword>
<dbReference type="GO" id="GO:0005576">
    <property type="term" value="C:extracellular region"/>
    <property type="evidence" value="ECO:0007669"/>
    <property type="project" value="TreeGrafter"/>
</dbReference>
<dbReference type="GO" id="GO:0030288">
    <property type="term" value="C:outer membrane-bounded periplasmic space"/>
    <property type="evidence" value="ECO:0007669"/>
    <property type="project" value="TreeGrafter"/>
</dbReference>
<evidence type="ECO:0000256" key="3">
    <source>
        <dbReference type="ARBA" id="ARBA00022729"/>
    </source>
</evidence>
<name>A0A316F0R8_9BURK</name>
<sequence length="321" mass="34674">MTRWHVCRPRVAGLLTAVCWAAQAAPSAPVAPVAPAAPATQKAGVPATAGSVLQRIRQSGTVRIAYRESAVPFSYLVDGKPAGYSIDLCMRVVAAIRHRLAMPALPVSWVPVTPNTRVAAIADGTAHLECGTTTNTRERRERVAFTIPHFLAGTRMLVKTASTINDWTDIRGKTVALAAGATSRAAVERLRQTHAVDVNILEVGEVNDALALLDAGRVYAVVAGNVQLAGLAAAAKDPSQYAVRGAMLDIEPYAMMLPKDDAEFKTLVDRTMMASIHEREIHQLYRKWFQSPIPPRGVTLNVPMGYLLMESFRFPSDKVAD</sequence>
<evidence type="ECO:0000259" key="5">
    <source>
        <dbReference type="SMART" id="SM00062"/>
    </source>
</evidence>
<dbReference type="SUPFAM" id="SSF53850">
    <property type="entry name" value="Periplasmic binding protein-like II"/>
    <property type="match status" value="1"/>
</dbReference>
<dbReference type="GO" id="GO:0006865">
    <property type="term" value="P:amino acid transport"/>
    <property type="evidence" value="ECO:0007669"/>
    <property type="project" value="TreeGrafter"/>
</dbReference>
<organism evidence="6 7">
    <name type="scientific">Cupriavidus plantarum</name>
    <dbReference type="NCBI Taxonomy" id="942865"/>
    <lineage>
        <taxon>Bacteria</taxon>
        <taxon>Pseudomonadati</taxon>
        <taxon>Pseudomonadota</taxon>
        <taxon>Betaproteobacteria</taxon>
        <taxon>Burkholderiales</taxon>
        <taxon>Burkholderiaceae</taxon>
        <taxon>Cupriavidus</taxon>
    </lineage>
</organism>
<dbReference type="InterPro" id="IPR001638">
    <property type="entry name" value="Solute-binding_3/MltF_N"/>
</dbReference>
<evidence type="ECO:0000256" key="4">
    <source>
        <dbReference type="SAM" id="SignalP"/>
    </source>
</evidence>
<evidence type="ECO:0000256" key="1">
    <source>
        <dbReference type="ARBA" id="ARBA00010333"/>
    </source>
</evidence>
<accession>A0A316F0R8</accession>
<dbReference type="RefSeq" id="WP_109581720.1">
    <property type="nucleotide sequence ID" value="NZ_QGGT01000001.1"/>
</dbReference>